<protein>
    <recommendedName>
        <fullName evidence="7">Tetratricopeptide repeat protein</fullName>
    </recommendedName>
</protein>
<keyword evidence="1" id="KW-0677">Repeat</keyword>
<sequence length="420" mass="47028">MELERSLYKAEHLMNQGRYGEAIKEVNTHLAADPESIPGLIMLVQIYMAMSKDEKADEVADQLLARKPDDFTILYLKAITLSRLAKRKEALKFVNSALAYNPHMADAHGLKASIFYHDAEFEKSLEAANAGLSEDAHNETCLNFRSMALLKLGRAEDHFNADQEALKTNPMNPTTHATVGFSALEKGESDKAKEHFREALRIDPSNEYARSGMMMAIKSTNIFYALFLKYVFWMSGLKPQVRWGVVIIGYLLIQGLSRYSDALGAFEPIAQVIIILYMIFAISTWIINPVSNVFLRFHSFGKYLLSEEDIKVANVCAGLLLLSLCGAVGIFLFDESTLQWYNLSFYLVCIGIALTVVVSSVSNRTLERSKRRLKSAGLIYAIASGVLILLALATPGLALKFFNIWMYGFIGYQFFANSQE</sequence>
<dbReference type="SMART" id="SM00028">
    <property type="entry name" value="TPR"/>
    <property type="match status" value="4"/>
</dbReference>
<keyword evidence="4" id="KW-1133">Transmembrane helix</keyword>
<gene>
    <name evidence="5" type="ORF">JL102_23140</name>
</gene>
<dbReference type="SUPFAM" id="SSF48452">
    <property type="entry name" value="TPR-like"/>
    <property type="match status" value="1"/>
</dbReference>
<feature type="transmembrane region" description="Helical" evidence="4">
    <location>
        <begin position="269"/>
        <end position="291"/>
    </location>
</feature>
<dbReference type="InterPro" id="IPR019734">
    <property type="entry name" value="TPR_rpt"/>
</dbReference>
<dbReference type="Proteomes" id="UP000659388">
    <property type="component" value="Unassembled WGS sequence"/>
</dbReference>
<feature type="transmembrane region" description="Helical" evidence="4">
    <location>
        <begin position="312"/>
        <end position="333"/>
    </location>
</feature>
<feature type="repeat" description="TPR" evidence="3">
    <location>
        <begin position="173"/>
        <end position="206"/>
    </location>
</feature>
<feature type="transmembrane region" description="Helical" evidence="4">
    <location>
        <begin position="208"/>
        <end position="228"/>
    </location>
</feature>
<dbReference type="PROSITE" id="PS50005">
    <property type="entry name" value="TPR"/>
    <property type="match status" value="1"/>
</dbReference>
<dbReference type="RefSeq" id="WP_202246854.1">
    <property type="nucleotide sequence ID" value="NZ_JAESIY010000026.1"/>
</dbReference>
<dbReference type="EMBL" id="JAESIY010000026">
    <property type="protein sequence ID" value="MBL3659060.1"/>
    <property type="molecule type" value="Genomic_DNA"/>
</dbReference>
<evidence type="ECO:0000313" key="6">
    <source>
        <dbReference type="Proteomes" id="UP000659388"/>
    </source>
</evidence>
<evidence type="ECO:0000256" key="1">
    <source>
        <dbReference type="ARBA" id="ARBA00022737"/>
    </source>
</evidence>
<dbReference type="AlphaFoldDB" id="A0A937FB99"/>
<comment type="caution">
    <text evidence="5">The sequence shown here is derived from an EMBL/GenBank/DDBJ whole genome shotgun (WGS) entry which is preliminary data.</text>
</comment>
<evidence type="ECO:0000256" key="4">
    <source>
        <dbReference type="SAM" id="Phobius"/>
    </source>
</evidence>
<dbReference type="Pfam" id="PF13181">
    <property type="entry name" value="TPR_8"/>
    <property type="match status" value="1"/>
</dbReference>
<feature type="transmembrane region" description="Helical" evidence="4">
    <location>
        <begin position="378"/>
        <end position="399"/>
    </location>
</feature>
<dbReference type="InterPro" id="IPR011990">
    <property type="entry name" value="TPR-like_helical_dom_sf"/>
</dbReference>
<evidence type="ECO:0000256" key="3">
    <source>
        <dbReference type="PROSITE-ProRule" id="PRU00339"/>
    </source>
</evidence>
<feature type="transmembrane region" description="Helical" evidence="4">
    <location>
        <begin position="240"/>
        <end position="257"/>
    </location>
</feature>
<feature type="transmembrane region" description="Helical" evidence="4">
    <location>
        <begin position="345"/>
        <end position="366"/>
    </location>
</feature>
<evidence type="ECO:0000256" key="2">
    <source>
        <dbReference type="ARBA" id="ARBA00022803"/>
    </source>
</evidence>
<evidence type="ECO:0008006" key="7">
    <source>
        <dbReference type="Google" id="ProtNLM"/>
    </source>
</evidence>
<keyword evidence="6" id="KW-1185">Reference proteome</keyword>
<dbReference type="Pfam" id="PF14559">
    <property type="entry name" value="TPR_19"/>
    <property type="match status" value="1"/>
</dbReference>
<keyword evidence="4" id="KW-0812">Transmembrane</keyword>
<keyword evidence="4" id="KW-0472">Membrane</keyword>
<accession>A0A937FB99</accession>
<dbReference type="PANTHER" id="PTHR44943:SF8">
    <property type="entry name" value="TPR REPEAT-CONTAINING PROTEIN MJ0263"/>
    <property type="match status" value="1"/>
</dbReference>
<reference evidence="5" key="1">
    <citation type="submission" date="2021-01" db="EMBL/GenBank/DDBJ databases">
        <title>Fulvivirga kasyanovii gen. nov., sp nov., a novel member of the phylum Bacteroidetes isolated from seawater in a mussel farm.</title>
        <authorList>
            <person name="Zhao L.-H."/>
            <person name="Wang Z.-J."/>
        </authorList>
    </citation>
    <scope>NUCLEOTIDE SEQUENCE</scope>
    <source>
        <strain evidence="5">2943</strain>
    </source>
</reference>
<evidence type="ECO:0000313" key="5">
    <source>
        <dbReference type="EMBL" id="MBL3659060.1"/>
    </source>
</evidence>
<dbReference type="InterPro" id="IPR051685">
    <property type="entry name" value="Ycf3/AcsC/BcsC/TPR_MFPF"/>
</dbReference>
<keyword evidence="2 3" id="KW-0802">TPR repeat</keyword>
<organism evidence="5 6">
    <name type="scientific">Fulvivirga sediminis</name>
    <dbReference type="NCBI Taxonomy" id="2803949"/>
    <lineage>
        <taxon>Bacteria</taxon>
        <taxon>Pseudomonadati</taxon>
        <taxon>Bacteroidota</taxon>
        <taxon>Cytophagia</taxon>
        <taxon>Cytophagales</taxon>
        <taxon>Fulvivirgaceae</taxon>
        <taxon>Fulvivirga</taxon>
    </lineage>
</organism>
<dbReference type="PANTHER" id="PTHR44943">
    <property type="entry name" value="CELLULOSE SYNTHASE OPERON PROTEIN C"/>
    <property type="match status" value="1"/>
</dbReference>
<dbReference type="Gene3D" id="1.25.40.10">
    <property type="entry name" value="Tetratricopeptide repeat domain"/>
    <property type="match status" value="1"/>
</dbReference>
<name>A0A937FB99_9BACT</name>
<proteinExistence type="predicted"/>